<dbReference type="InterPro" id="IPR027482">
    <property type="entry name" value="Sec1-like_dom2"/>
</dbReference>
<dbReference type="InterPro" id="IPR043154">
    <property type="entry name" value="Sec-1-like_dom1"/>
</dbReference>
<accession>A0AAD4JSM3</accession>
<comment type="similarity">
    <text evidence="1">Belongs to the STXBP/unc-18/SEC1 family.</text>
</comment>
<dbReference type="SUPFAM" id="SSF56815">
    <property type="entry name" value="Sec1/munc18-like (SM) proteins"/>
    <property type="match status" value="1"/>
</dbReference>
<dbReference type="EMBL" id="JAJJHW010003409">
    <property type="protein sequence ID" value="KAH8358892.1"/>
    <property type="molecule type" value="Genomic_DNA"/>
</dbReference>
<dbReference type="Proteomes" id="UP001200034">
    <property type="component" value="Unassembled WGS sequence"/>
</dbReference>
<dbReference type="AlphaFoldDB" id="A0AAD4JSM3"/>
<dbReference type="Gene3D" id="1.25.40.850">
    <property type="match status" value="1"/>
</dbReference>
<evidence type="ECO:0008006" key="4">
    <source>
        <dbReference type="Google" id="ProtNLM"/>
    </source>
</evidence>
<evidence type="ECO:0000313" key="3">
    <source>
        <dbReference type="Proteomes" id="UP001200034"/>
    </source>
</evidence>
<keyword evidence="3" id="KW-1185">Reference proteome</keyword>
<evidence type="ECO:0000256" key="1">
    <source>
        <dbReference type="ARBA" id="ARBA00009884"/>
    </source>
</evidence>
<name>A0AAD4JSM3_9MUSC</name>
<gene>
    <name evidence="2" type="ORF">KR093_003198</name>
</gene>
<dbReference type="PANTHER" id="PTHR11679">
    <property type="entry name" value="VESICLE PROTEIN SORTING-ASSOCIATED"/>
    <property type="match status" value="1"/>
</dbReference>
<comment type="caution">
    <text evidence="2">The sequence shown here is derived from an EMBL/GenBank/DDBJ whole genome shotgun (WGS) entry which is preliminary data.</text>
</comment>
<dbReference type="Gene3D" id="3.90.830.10">
    <property type="entry name" value="Syntaxin Binding Protein 1, Chain A, domain 2"/>
    <property type="match status" value="1"/>
</dbReference>
<evidence type="ECO:0000313" key="2">
    <source>
        <dbReference type="EMBL" id="KAH8358892.1"/>
    </source>
</evidence>
<dbReference type="InterPro" id="IPR036045">
    <property type="entry name" value="Sec1-like_sf"/>
</dbReference>
<proteinExistence type="inferred from homology"/>
<dbReference type="Gene3D" id="3.40.50.1910">
    <property type="match status" value="2"/>
</dbReference>
<dbReference type="Gene3D" id="3.40.50.2060">
    <property type="match status" value="1"/>
</dbReference>
<dbReference type="InterPro" id="IPR001619">
    <property type="entry name" value="Sec1-like"/>
</dbReference>
<dbReference type="InterPro" id="IPR043155">
    <property type="entry name" value="VPS33_dom3b"/>
</dbReference>
<organism evidence="2 3">
    <name type="scientific">Drosophila rubida</name>
    <dbReference type="NCBI Taxonomy" id="30044"/>
    <lineage>
        <taxon>Eukaryota</taxon>
        <taxon>Metazoa</taxon>
        <taxon>Ecdysozoa</taxon>
        <taxon>Arthropoda</taxon>
        <taxon>Hexapoda</taxon>
        <taxon>Insecta</taxon>
        <taxon>Pterygota</taxon>
        <taxon>Neoptera</taxon>
        <taxon>Endopterygota</taxon>
        <taxon>Diptera</taxon>
        <taxon>Brachycera</taxon>
        <taxon>Muscomorpha</taxon>
        <taxon>Ephydroidea</taxon>
        <taxon>Drosophilidae</taxon>
        <taxon>Drosophila</taxon>
    </lineage>
</organism>
<dbReference type="GO" id="GO:0016192">
    <property type="term" value="P:vesicle-mediated transport"/>
    <property type="evidence" value="ECO:0007669"/>
    <property type="project" value="InterPro"/>
</dbReference>
<sequence>MDVTLDKKLQGFQLVAQEKLQAILCSIPGKKELILEPELIKPLEHVCTASWLKLKGIQRIYKYDAKQRVPREADQVHIYMIRSMLGTYQALLRQLQPLAMTVMASGESPDLALRMFHIICVPSCYAYFHALLEQVGFWGLVQLHHFNWDFIYLDHGVLSLELPNLYECLYLQGNSSALPAVAQSLRLLQMICGQPALTLTFGSHSAQLLQVLQALGPVPQPPNPPDFGAWLIIDRDKDYASTLLTPAIYAGLLLEVFQLRAGEISINNANNKIRSQKLQLLQGKSEYTTKPVPSNSKPSCIRLNSACDEIYGDNRYKHFAQASSSVRAQVKALSLELQKLNDLKLEEMHDYVARKLPKLTELKAKVLRHLNASEIVIQMLGNFRQLQTLEEDILNNVSRKRLLSEIDMLLTTDGQRFNTLRLLCLLHLCVGVAPEELQQFARNYCNMFGHRELCVFQQLSQAGLLPALQPERKSSTKLLSNLPIPKFQQTEFQANANRLKLLTSCADADQATGAGADASARAAAKACPSFVFNGTYIPLIAQLCSILLSASTAEQLATKLAMIEGLQIHVGGTQPSTPKAYAAQSKTGTGEATDVFPLRMRNLFVFVVGGANYAEIAACDFVAKLTNAQITVASDALLAGSDLIAAAFNN</sequence>
<reference evidence="2" key="1">
    <citation type="journal article" date="2021" name="Mol. Ecol. Resour.">
        <title>Phylogenomic analyses of the genus Drosophila reveals genomic signals of climate adaptation.</title>
        <authorList>
            <person name="Li F."/>
            <person name="Rane R.V."/>
            <person name="Luria V."/>
            <person name="Xiong Z."/>
            <person name="Chen J."/>
            <person name="Li Z."/>
            <person name="Catullo R.A."/>
            <person name="Griffin P.C."/>
            <person name="Schiffer M."/>
            <person name="Pearce S."/>
            <person name="Lee S.F."/>
            <person name="McElroy K."/>
            <person name="Stocker A."/>
            <person name="Shirriffs J."/>
            <person name="Cockerell F."/>
            <person name="Coppin C."/>
            <person name="Sgro C.M."/>
            <person name="Karger A."/>
            <person name="Cain J.W."/>
            <person name="Weber J.A."/>
            <person name="Santpere G."/>
            <person name="Kirschner M.W."/>
            <person name="Hoffmann A.A."/>
            <person name="Oakeshott J.G."/>
            <person name="Zhang G."/>
        </authorList>
    </citation>
    <scope>NUCLEOTIDE SEQUENCE</scope>
    <source>
        <strain evidence="2">BGI-SZ-2011g</strain>
    </source>
</reference>
<dbReference type="InterPro" id="IPR043127">
    <property type="entry name" value="Sec-1-like_dom3a"/>
</dbReference>
<protein>
    <recommendedName>
        <fullName evidence="4">Vacuolar protein sorting-associated protein 33B</fullName>
    </recommendedName>
</protein>
<dbReference type="Pfam" id="PF00995">
    <property type="entry name" value="Sec1"/>
    <property type="match status" value="1"/>
</dbReference>